<dbReference type="AlphaFoldDB" id="A0A381WGD9"/>
<sequence>MLFHITHHHDETTCPAHDEAAVADTFGAVLDTLTENVNEVIGAWVDPPGHDFFMVVDADDASQIFMGLFPIVSAGTAKVQPVGDYVAMMKIREQLNS</sequence>
<reference evidence="1" key="1">
    <citation type="submission" date="2018-05" db="EMBL/GenBank/DDBJ databases">
        <authorList>
            <person name="Lanie J.A."/>
            <person name="Ng W.-L."/>
            <person name="Kazmierczak K.M."/>
            <person name="Andrzejewski T.M."/>
            <person name="Davidsen T.M."/>
            <person name="Wayne K.J."/>
            <person name="Tettelin H."/>
            <person name="Glass J.I."/>
            <person name="Rusch D."/>
            <person name="Podicherti R."/>
            <person name="Tsui H.-C.T."/>
            <person name="Winkler M.E."/>
        </authorList>
    </citation>
    <scope>NUCLEOTIDE SEQUENCE</scope>
</reference>
<dbReference type="EMBL" id="UINC01011729">
    <property type="protein sequence ID" value="SVA51576.1"/>
    <property type="molecule type" value="Genomic_DNA"/>
</dbReference>
<dbReference type="Pfam" id="PF11746">
    <property type="entry name" value="DUF3303"/>
    <property type="match status" value="1"/>
</dbReference>
<name>A0A381WGD9_9ZZZZ</name>
<accession>A0A381WGD9</accession>
<organism evidence="1">
    <name type="scientific">marine metagenome</name>
    <dbReference type="NCBI Taxonomy" id="408172"/>
    <lineage>
        <taxon>unclassified sequences</taxon>
        <taxon>metagenomes</taxon>
        <taxon>ecological metagenomes</taxon>
    </lineage>
</organism>
<evidence type="ECO:0008006" key="2">
    <source>
        <dbReference type="Google" id="ProtNLM"/>
    </source>
</evidence>
<proteinExistence type="predicted"/>
<dbReference type="InterPro" id="IPR021734">
    <property type="entry name" value="DUF3303"/>
</dbReference>
<protein>
    <recommendedName>
        <fullName evidence="2">DUF3303 domain-containing protein</fullName>
    </recommendedName>
</protein>
<gene>
    <name evidence="1" type="ORF">METZ01_LOCUS104430</name>
</gene>
<evidence type="ECO:0000313" key="1">
    <source>
        <dbReference type="EMBL" id="SVA51576.1"/>
    </source>
</evidence>